<accession>A0A381PKI0</accession>
<protein>
    <submittedName>
        <fullName evidence="2">Uncharacterized protein</fullName>
    </submittedName>
</protein>
<name>A0A381PKI0_9ZZZZ</name>
<feature type="non-terminal residue" evidence="2">
    <location>
        <position position="1"/>
    </location>
</feature>
<dbReference type="EMBL" id="UINC01001014">
    <property type="protein sequence ID" value="SUZ67501.1"/>
    <property type="molecule type" value="Genomic_DNA"/>
</dbReference>
<proteinExistence type="predicted"/>
<organism evidence="2">
    <name type="scientific">marine metagenome</name>
    <dbReference type="NCBI Taxonomy" id="408172"/>
    <lineage>
        <taxon>unclassified sequences</taxon>
        <taxon>metagenomes</taxon>
        <taxon>ecological metagenomes</taxon>
    </lineage>
</organism>
<evidence type="ECO:0000313" key="2">
    <source>
        <dbReference type="EMBL" id="SUZ67501.1"/>
    </source>
</evidence>
<dbReference type="AlphaFoldDB" id="A0A381PKI0"/>
<sequence length="96" mass="10748">VPTQVMGEASAPGGQEELEPPQQEHKVPLIAQYRQYSQLWGSPISWIEFWAKERATGNSGNAAAPAIIMPSRDRKFRRDNLRASARLVRLAFSSIQ</sequence>
<evidence type="ECO:0000256" key="1">
    <source>
        <dbReference type="SAM" id="MobiDB-lite"/>
    </source>
</evidence>
<gene>
    <name evidence="2" type="ORF">METZ01_LOCUS20355</name>
</gene>
<reference evidence="2" key="1">
    <citation type="submission" date="2018-05" db="EMBL/GenBank/DDBJ databases">
        <authorList>
            <person name="Lanie J.A."/>
            <person name="Ng W.-L."/>
            <person name="Kazmierczak K.M."/>
            <person name="Andrzejewski T.M."/>
            <person name="Davidsen T.M."/>
            <person name="Wayne K.J."/>
            <person name="Tettelin H."/>
            <person name="Glass J.I."/>
            <person name="Rusch D."/>
            <person name="Podicherti R."/>
            <person name="Tsui H.-C.T."/>
            <person name="Winkler M.E."/>
        </authorList>
    </citation>
    <scope>NUCLEOTIDE SEQUENCE</scope>
</reference>
<feature type="region of interest" description="Disordered" evidence="1">
    <location>
        <begin position="1"/>
        <end position="24"/>
    </location>
</feature>